<organism evidence="1 2">
    <name type="scientific">Ambrosia artemisiifolia</name>
    <name type="common">Common ragweed</name>
    <dbReference type="NCBI Taxonomy" id="4212"/>
    <lineage>
        <taxon>Eukaryota</taxon>
        <taxon>Viridiplantae</taxon>
        <taxon>Streptophyta</taxon>
        <taxon>Embryophyta</taxon>
        <taxon>Tracheophyta</taxon>
        <taxon>Spermatophyta</taxon>
        <taxon>Magnoliopsida</taxon>
        <taxon>eudicotyledons</taxon>
        <taxon>Gunneridae</taxon>
        <taxon>Pentapetalae</taxon>
        <taxon>asterids</taxon>
        <taxon>campanulids</taxon>
        <taxon>Asterales</taxon>
        <taxon>Asteraceae</taxon>
        <taxon>Asteroideae</taxon>
        <taxon>Heliantheae alliance</taxon>
        <taxon>Heliantheae</taxon>
        <taxon>Ambrosia</taxon>
    </lineage>
</organism>
<proteinExistence type="predicted"/>
<keyword evidence="2" id="KW-1185">Reference proteome</keyword>
<dbReference type="Proteomes" id="UP001206925">
    <property type="component" value="Unassembled WGS sequence"/>
</dbReference>
<dbReference type="AlphaFoldDB" id="A0AAD5D4S1"/>
<evidence type="ECO:0000313" key="2">
    <source>
        <dbReference type="Proteomes" id="UP001206925"/>
    </source>
</evidence>
<accession>A0AAD5D4S1</accession>
<dbReference type="EMBL" id="JAMZMK010005469">
    <property type="protein sequence ID" value="KAI7753344.1"/>
    <property type="molecule type" value="Genomic_DNA"/>
</dbReference>
<evidence type="ECO:0000313" key="1">
    <source>
        <dbReference type="EMBL" id="KAI7753344.1"/>
    </source>
</evidence>
<gene>
    <name evidence="1" type="ORF">M8C21_024592</name>
</gene>
<protein>
    <submittedName>
        <fullName evidence="1">Uncharacterized protein</fullName>
    </submittedName>
</protein>
<reference evidence="1" key="1">
    <citation type="submission" date="2022-06" db="EMBL/GenBank/DDBJ databases">
        <title>Uncovering the hologenomic basis of an extraordinary plant invasion.</title>
        <authorList>
            <person name="Bieker V.C."/>
            <person name="Martin M.D."/>
            <person name="Gilbert T."/>
            <person name="Hodgins K."/>
            <person name="Battlay P."/>
            <person name="Petersen B."/>
            <person name="Wilson J."/>
        </authorList>
    </citation>
    <scope>NUCLEOTIDE SEQUENCE</scope>
    <source>
        <strain evidence="1">AA19_3_7</strain>
        <tissue evidence="1">Leaf</tissue>
    </source>
</reference>
<comment type="caution">
    <text evidence="1">The sequence shown here is derived from an EMBL/GenBank/DDBJ whole genome shotgun (WGS) entry which is preliminary data.</text>
</comment>
<sequence>MEYTAKSKGISSSLQLNGTMVGGAIASCGSLSGHINTSVVAVLPGVHGRQEELEWVIVLYHCLGCSDFINRVTFSASGIGNAKDDIEDKGLAFFWYKNKKGRLKKRERLGRGLVNFTPDAFIQLYRYLLSGLHLPKKMFKRVARGGIAVSF</sequence>
<name>A0AAD5D4S1_AMBAR</name>
<dbReference type="PROSITE" id="PS51257">
    <property type="entry name" value="PROKAR_LIPOPROTEIN"/>
    <property type="match status" value="1"/>
</dbReference>